<organism evidence="1 2">
    <name type="scientific">Staurois parvus</name>
    <dbReference type="NCBI Taxonomy" id="386267"/>
    <lineage>
        <taxon>Eukaryota</taxon>
        <taxon>Metazoa</taxon>
        <taxon>Chordata</taxon>
        <taxon>Craniata</taxon>
        <taxon>Vertebrata</taxon>
        <taxon>Euteleostomi</taxon>
        <taxon>Amphibia</taxon>
        <taxon>Batrachia</taxon>
        <taxon>Anura</taxon>
        <taxon>Neobatrachia</taxon>
        <taxon>Ranoidea</taxon>
        <taxon>Ranidae</taxon>
        <taxon>Staurois</taxon>
    </lineage>
</organism>
<sequence length="63" mass="6973">MVSTVNHGGGSDLLWGCMSAAGVGELYFIDGVMKSQMYCSILKQKFSNMIMIQNTNLKLLLHF</sequence>
<name>A0ABN9GNW0_9NEOB</name>
<reference evidence="1" key="1">
    <citation type="submission" date="2023-05" db="EMBL/GenBank/DDBJ databases">
        <authorList>
            <person name="Stuckert A."/>
        </authorList>
    </citation>
    <scope>NUCLEOTIDE SEQUENCE</scope>
</reference>
<evidence type="ECO:0000313" key="1">
    <source>
        <dbReference type="EMBL" id="CAI9611140.1"/>
    </source>
</evidence>
<dbReference type="Proteomes" id="UP001162483">
    <property type="component" value="Unassembled WGS sequence"/>
</dbReference>
<evidence type="ECO:0000313" key="2">
    <source>
        <dbReference type="Proteomes" id="UP001162483"/>
    </source>
</evidence>
<dbReference type="EMBL" id="CATNWA010019079">
    <property type="protein sequence ID" value="CAI9611140.1"/>
    <property type="molecule type" value="Genomic_DNA"/>
</dbReference>
<proteinExistence type="predicted"/>
<gene>
    <name evidence="1" type="ORF">SPARVUS_LOCUS14504441</name>
</gene>
<comment type="caution">
    <text evidence="1">The sequence shown here is derived from an EMBL/GenBank/DDBJ whole genome shotgun (WGS) entry which is preliminary data.</text>
</comment>
<keyword evidence="2" id="KW-1185">Reference proteome</keyword>
<protein>
    <submittedName>
        <fullName evidence="1">Uncharacterized protein</fullName>
    </submittedName>
</protein>
<accession>A0ABN9GNW0</accession>
<dbReference type="Gene3D" id="3.30.420.10">
    <property type="entry name" value="Ribonuclease H-like superfamily/Ribonuclease H"/>
    <property type="match status" value="1"/>
</dbReference>
<dbReference type="InterPro" id="IPR036397">
    <property type="entry name" value="RNaseH_sf"/>
</dbReference>